<evidence type="ECO:0000256" key="4">
    <source>
        <dbReference type="ARBA" id="ARBA00022989"/>
    </source>
</evidence>
<evidence type="ECO:0000256" key="1">
    <source>
        <dbReference type="ARBA" id="ARBA00004651"/>
    </source>
</evidence>
<keyword evidence="9" id="KW-1185">Reference proteome</keyword>
<evidence type="ECO:0000256" key="2">
    <source>
        <dbReference type="ARBA" id="ARBA00022475"/>
    </source>
</evidence>
<gene>
    <name evidence="8" type="ORF">EPD65_12000</name>
</gene>
<keyword evidence="5 6" id="KW-0472">Membrane</keyword>
<accession>A0A4R1BYP4</accession>
<dbReference type="RefSeq" id="WP_131584448.1">
    <property type="nucleotide sequence ID" value="NZ_SJZJ01000020.1"/>
</dbReference>
<reference evidence="8 9" key="1">
    <citation type="submission" date="2019-03" db="EMBL/GenBank/DDBJ databases">
        <authorList>
            <person name="Kim M.K.M."/>
        </authorList>
    </citation>
    <scope>NUCLEOTIDE SEQUENCE [LARGE SCALE GENOMIC DNA]</scope>
    <source>
        <strain evidence="8 9">18JY15-6</strain>
    </source>
</reference>
<evidence type="ECO:0000256" key="5">
    <source>
        <dbReference type="ARBA" id="ARBA00023136"/>
    </source>
</evidence>
<evidence type="ECO:0000313" key="8">
    <source>
        <dbReference type="EMBL" id="TCJ22878.1"/>
    </source>
</evidence>
<organism evidence="8 9">
    <name type="scientific">Nocardioides jejuensis</name>
    <dbReference type="NCBI Taxonomy" id="2502782"/>
    <lineage>
        <taxon>Bacteria</taxon>
        <taxon>Bacillati</taxon>
        <taxon>Actinomycetota</taxon>
        <taxon>Actinomycetes</taxon>
        <taxon>Propionibacteriales</taxon>
        <taxon>Nocardioidaceae</taxon>
        <taxon>Nocardioides</taxon>
    </lineage>
</organism>
<dbReference type="AlphaFoldDB" id="A0A4R1BYP4"/>
<dbReference type="EMBL" id="SJZJ01000020">
    <property type="protein sequence ID" value="TCJ22878.1"/>
    <property type="molecule type" value="Genomic_DNA"/>
</dbReference>
<protein>
    <submittedName>
        <fullName evidence="8">DUF3817 domain-containing protein</fullName>
    </submittedName>
</protein>
<evidence type="ECO:0000313" key="9">
    <source>
        <dbReference type="Proteomes" id="UP000295453"/>
    </source>
</evidence>
<feature type="transmembrane region" description="Helical" evidence="6">
    <location>
        <begin position="36"/>
        <end position="57"/>
    </location>
</feature>
<sequence>MSPLKAFRIVAIAEAVSWTGLLIGMFFKYVVVKDEIGVQVMGPIHGIAFIAFVMVTLRVGLDQKWSKKQLGLGLLSSIPPLFTVVFDVYAEKAGLLGDSWSDDAVETAQG</sequence>
<feature type="domain" description="DUF3817" evidence="7">
    <location>
        <begin position="4"/>
        <end position="90"/>
    </location>
</feature>
<dbReference type="Proteomes" id="UP000295453">
    <property type="component" value="Unassembled WGS sequence"/>
</dbReference>
<proteinExistence type="predicted"/>
<comment type="caution">
    <text evidence="8">The sequence shown here is derived from an EMBL/GenBank/DDBJ whole genome shotgun (WGS) entry which is preliminary data.</text>
</comment>
<dbReference type="PANTHER" id="PTHR40077:SF1">
    <property type="entry name" value="MEMBRANE PROTEIN"/>
    <property type="match status" value="1"/>
</dbReference>
<dbReference type="Pfam" id="PF12823">
    <property type="entry name" value="DUF3817"/>
    <property type="match status" value="1"/>
</dbReference>
<evidence type="ECO:0000259" key="7">
    <source>
        <dbReference type="Pfam" id="PF12823"/>
    </source>
</evidence>
<keyword evidence="4 6" id="KW-1133">Transmembrane helix</keyword>
<dbReference type="NCBIfam" id="TIGR03954">
    <property type="entry name" value="integ_memb_HG"/>
    <property type="match status" value="1"/>
</dbReference>
<keyword evidence="2" id="KW-1003">Cell membrane</keyword>
<evidence type="ECO:0000256" key="6">
    <source>
        <dbReference type="SAM" id="Phobius"/>
    </source>
</evidence>
<dbReference type="GO" id="GO:0005886">
    <property type="term" value="C:plasma membrane"/>
    <property type="evidence" value="ECO:0007669"/>
    <property type="project" value="UniProtKB-SubCell"/>
</dbReference>
<name>A0A4R1BYP4_9ACTN</name>
<comment type="subcellular location">
    <subcellularLocation>
        <location evidence="1">Cell membrane</location>
        <topology evidence="1">Multi-pass membrane protein</topology>
    </subcellularLocation>
</comment>
<evidence type="ECO:0000256" key="3">
    <source>
        <dbReference type="ARBA" id="ARBA00022692"/>
    </source>
</evidence>
<dbReference type="InterPro" id="IPR023845">
    <property type="entry name" value="DUF3817_TM"/>
</dbReference>
<dbReference type="OrthoDB" id="3396203at2"/>
<feature type="transmembrane region" description="Helical" evidence="6">
    <location>
        <begin position="7"/>
        <end position="30"/>
    </location>
</feature>
<dbReference type="PANTHER" id="PTHR40077">
    <property type="entry name" value="MEMBRANE PROTEIN-RELATED"/>
    <property type="match status" value="1"/>
</dbReference>
<keyword evidence="3 6" id="KW-0812">Transmembrane</keyword>